<protein>
    <submittedName>
        <fullName evidence="2">Uncharacterized protein</fullName>
    </submittedName>
</protein>
<evidence type="ECO:0000313" key="3">
    <source>
        <dbReference type="Proteomes" id="UP000188268"/>
    </source>
</evidence>
<reference evidence="2 3" key="1">
    <citation type="submission" date="2013-09" db="EMBL/GenBank/DDBJ databases">
        <title>Corchorus capsularis genome sequencing.</title>
        <authorList>
            <person name="Alam M."/>
            <person name="Haque M.S."/>
            <person name="Islam M.S."/>
            <person name="Emdad E.M."/>
            <person name="Islam M.M."/>
            <person name="Ahmed B."/>
            <person name="Halim A."/>
            <person name="Hossen Q.M.M."/>
            <person name="Hossain M.Z."/>
            <person name="Ahmed R."/>
            <person name="Khan M.M."/>
            <person name="Islam R."/>
            <person name="Rashid M.M."/>
            <person name="Khan S.A."/>
            <person name="Rahman M.S."/>
            <person name="Alam M."/>
        </authorList>
    </citation>
    <scope>NUCLEOTIDE SEQUENCE [LARGE SCALE GENOMIC DNA]</scope>
    <source>
        <strain evidence="3">cv. CVL-1</strain>
        <tissue evidence="2">Whole seedling</tissue>
    </source>
</reference>
<sequence length="25" mass="3084">VKSPGRRKTVERDRKESIRKMTRRL</sequence>
<comment type="caution">
    <text evidence="2">The sequence shown here is derived from an EMBL/GenBank/DDBJ whole genome shotgun (WGS) entry which is preliminary data.</text>
</comment>
<keyword evidence="3" id="KW-1185">Reference proteome</keyword>
<feature type="compositionally biased region" description="Basic and acidic residues" evidence="1">
    <location>
        <begin position="8"/>
        <end position="19"/>
    </location>
</feature>
<organism evidence="2 3">
    <name type="scientific">Corchorus capsularis</name>
    <name type="common">Jute</name>
    <dbReference type="NCBI Taxonomy" id="210143"/>
    <lineage>
        <taxon>Eukaryota</taxon>
        <taxon>Viridiplantae</taxon>
        <taxon>Streptophyta</taxon>
        <taxon>Embryophyta</taxon>
        <taxon>Tracheophyta</taxon>
        <taxon>Spermatophyta</taxon>
        <taxon>Magnoliopsida</taxon>
        <taxon>eudicotyledons</taxon>
        <taxon>Gunneridae</taxon>
        <taxon>Pentapetalae</taxon>
        <taxon>rosids</taxon>
        <taxon>malvids</taxon>
        <taxon>Malvales</taxon>
        <taxon>Malvaceae</taxon>
        <taxon>Grewioideae</taxon>
        <taxon>Apeibeae</taxon>
        <taxon>Corchorus</taxon>
    </lineage>
</organism>
<gene>
    <name evidence="2" type="ORF">CCACVL1_02282</name>
</gene>
<name>A0A1R3K9M0_COCAP</name>
<dbReference type="Gramene" id="OMP03739">
    <property type="protein sequence ID" value="OMP03739"/>
    <property type="gene ID" value="CCACVL1_02282"/>
</dbReference>
<accession>A0A1R3K9M0</accession>
<dbReference type="Proteomes" id="UP000188268">
    <property type="component" value="Unassembled WGS sequence"/>
</dbReference>
<feature type="non-terminal residue" evidence="2">
    <location>
        <position position="1"/>
    </location>
</feature>
<proteinExistence type="predicted"/>
<evidence type="ECO:0000256" key="1">
    <source>
        <dbReference type="SAM" id="MobiDB-lite"/>
    </source>
</evidence>
<evidence type="ECO:0000313" key="2">
    <source>
        <dbReference type="EMBL" id="OMP03739.1"/>
    </source>
</evidence>
<dbReference type="EMBL" id="AWWV01005976">
    <property type="protein sequence ID" value="OMP03739.1"/>
    <property type="molecule type" value="Genomic_DNA"/>
</dbReference>
<feature type="region of interest" description="Disordered" evidence="1">
    <location>
        <begin position="1"/>
        <end position="25"/>
    </location>
</feature>
<dbReference type="AlphaFoldDB" id="A0A1R3K9M0"/>